<keyword evidence="2" id="KW-0378">Hydrolase</keyword>
<dbReference type="Gene3D" id="1.10.720.30">
    <property type="entry name" value="SAP domain"/>
    <property type="match status" value="1"/>
</dbReference>
<dbReference type="OrthoDB" id="2418081at2759"/>
<dbReference type="InterPro" id="IPR003140">
    <property type="entry name" value="PLipase/COase/thioEstase"/>
</dbReference>
<dbReference type="Gene3D" id="3.40.50.1820">
    <property type="entry name" value="alpha/beta hydrolase"/>
    <property type="match status" value="1"/>
</dbReference>
<dbReference type="Pfam" id="PF02230">
    <property type="entry name" value="Abhydrolase_2"/>
    <property type="match status" value="1"/>
</dbReference>
<evidence type="ECO:0000256" key="2">
    <source>
        <dbReference type="ARBA" id="ARBA00022801"/>
    </source>
</evidence>
<comment type="caution">
    <text evidence="4">The sequence shown here is derived from an EMBL/GenBank/DDBJ whole genome shotgun (WGS) entry which is preliminary data.</text>
</comment>
<proteinExistence type="inferred from homology"/>
<accession>A0A8J2STS1</accession>
<dbReference type="PROSITE" id="PS51257">
    <property type="entry name" value="PROKAR_LIPOPROTEIN"/>
    <property type="match status" value="1"/>
</dbReference>
<reference evidence="4" key="1">
    <citation type="submission" date="2021-11" db="EMBL/GenBank/DDBJ databases">
        <authorList>
            <consortium name="Genoscope - CEA"/>
            <person name="William W."/>
        </authorList>
    </citation>
    <scope>NUCLEOTIDE SEQUENCE</scope>
</reference>
<dbReference type="GO" id="GO:0016787">
    <property type="term" value="F:hydrolase activity"/>
    <property type="evidence" value="ECO:0007669"/>
    <property type="project" value="UniProtKB-KW"/>
</dbReference>
<dbReference type="InterPro" id="IPR029058">
    <property type="entry name" value="AB_hydrolase_fold"/>
</dbReference>
<dbReference type="EMBL" id="CAKKNE010000005">
    <property type="protein sequence ID" value="CAH0377329.1"/>
    <property type="molecule type" value="Genomic_DNA"/>
</dbReference>
<dbReference type="PANTHER" id="PTHR10655:SF17">
    <property type="entry name" value="LYSOPHOSPHOLIPASE-LIKE PROTEIN 1"/>
    <property type="match status" value="1"/>
</dbReference>
<evidence type="ECO:0000313" key="4">
    <source>
        <dbReference type="EMBL" id="CAH0377329.1"/>
    </source>
</evidence>
<feature type="domain" description="Phospholipase/carboxylesterase/thioesterase" evidence="3">
    <location>
        <begin position="77"/>
        <end position="288"/>
    </location>
</feature>
<evidence type="ECO:0000313" key="5">
    <source>
        <dbReference type="Proteomes" id="UP000789595"/>
    </source>
</evidence>
<dbReference type="PANTHER" id="PTHR10655">
    <property type="entry name" value="LYSOPHOSPHOLIPASE-RELATED"/>
    <property type="match status" value="1"/>
</dbReference>
<dbReference type="SUPFAM" id="SSF53474">
    <property type="entry name" value="alpha/beta-Hydrolases"/>
    <property type="match status" value="1"/>
</dbReference>
<name>A0A8J2STS1_9STRA</name>
<protein>
    <recommendedName>
        <fullName evidence="3">Phospholipase/carboxylesterase/thioesterase domain-containing protein</fullName>
    </recommendedName>
</protein>
<dbReference type="AlphaFoldDB" id="A0A8J2STS1"/>
<evidence type="ECO:0000259" key="3">
    <source>
        <dbReference type="Pfam" id="PF02230"/>
    </source>
</evidence>
<gene>
    <name evidence="4" type="ORF">PECAL_5P18910</name>
</gene>
<dbReference type="InterPro" id="IPR050565">
    <property type="entry name" value="LYPA1-2/EST-like"/>
</dbReference>
<dbReference type="InterPro" id="IPR036361">
    <property type="entry name" value="SAP_dom_sf"/>
</dbReference>
<comment type="similarity">
    <text evidence="1">Belongs to the AB hydrolase superfamily. AB hydrolase 2 family.</text>
</comment>
<organism evidence="4 5">
    <name type="scientific">Pelagomonas calceolata</name>
    <dbReference type="NCBI Taxonomy" id="35677"/>
    <lineage>
        <taxon>Eukaryota</taxon>
        <taxon>Sar</taxon>
        <taxon>Stramenopiles</taxon>
        <taxon>Ochrophyta</taxon>
        <taxon>Pelagophyceae</taxon>
        <taxon>Pelagomonadales</taxon>
        <taxon>Pelagomonadaceae</taxon>
        <taxon>Pelagomonas</taxon>
    </lineage>
</organism>
<dbReference type="Proteomes" id="UP000789595">
    <property type="component" value="Unassembled WGS sequence"/>
</dbReference>
<sequence length="304" mass="31388">MEHKTADVNALSIKQLKALIGAAGLSTAGCVEKSDLRAKATEAQQRLASVPSTPQTPGAQTLGGYECLVKGDTNNVDLAVILLHGLGASNSDLASLAPMLRIPGKRVLFVFPQAPEHPLMQTAWWQLDVMKFMTLSQQGPGGAGVAAAIRDEPVGLKECRVQMQSLIDDVCRMGGVGLDRVVLGGFSQGAITALDVALQGDRNPAGVLFMSGAPLVVDQWAQRLPSHRGMRVLMTHGASDPVLPAVASGWARDLLVQGGASVVSKNHAGGHDLGGPDVLQAIAEFVRSSIPGACAPGTSCGPGG</sequence>
<keyword evidence="5" id="KW-1185">Reference proteome</keyword>
<evidence type="ECO:0000256" key="1">
    <source>
        <dbReference type="ARBA" id="ARBA00006499"/>
    </source>
</evidence>